<dbReference type="EMBL" id="JAEEGB010000005">
    <property type="protein sequence ID" value="MBI6872140.1"/>
    <property type="molecule type" value="Genomic_DNA"/>
</dbReference>
<dbReference type="InterPro" id="IPR011094">
    <property type="entry name" value="Uncharacterised_LppY/LpqO"/>
</dbReference>
<protein>
    <submittedName>
        <fullName evidence="1">DUF1259 domain-containing protein</fullName>
    </submittedName>
</protein>
<gene>
    <name evidence="1" type="ORF">I6U51_05380</name>
</gene>
<organism evidence="1 2">
    <name type="scientific">Clostridium aciditolerans</name>
    <dbReference type="NCBI Taxonomy" id="339861"/>
    <lineage>
        <taxon>Bacteria</taxon>
        <taxon>Bacillati</taxon>
        <taxon>Bacillota</taxon>
        <taxon>Clostridia</taxon>
        <taxon>Eubacteriales</taxon>
        <taxon>Clostridiaceae</taxon>
        <taxon>Clostridium</taxon>
    </lineage>
</organism>
<dbReference type="RefSeq" id="WP_211141730.1">
    <property type="nucleotide sequence ID" value="NZ_JAEEGB010000005.1"/>
</dbReference>
<accession>A0A934HXE9</accession>
<keyword evidence="2" id="KW-1185">Reference proteome</keyword>
<sequence length="147" mass="16705">MNDPCNHTQDPCNHTKDTCSLCNQFARILGAEILTSTRDLCVVTFLRDINATILGRPTHSPLALAALFSFESMDSRGRTLNLGETVILQEEINDFITILREHGILVTALHNHWLFDNPRLMYIHFESIDEPLNFARKVADALRVLRC</sequence>
<reference evidence="1" key="1">
    <citation type="submission" date="2020-12" db="EMBL/GenBank/DDBJ databases">
        <title>Clostridium thailandense sp. nov., a novel acetogenic bacterium isolated from peat land soil in Thailand.</title>
        <authorList>
            <person name="Chaikitkaew S."/>
            <person name="Birkeland N.K."/>
        </authorList>
    </citation>
    <scope>NUCLEOTIDE SEQUENCE</scope>
    <source>
        <strain evidence="1">DSM 17425</strain>
    </source>
</reference>
<dbReference type="Pfam" id="PF07485">
    <property type="entry name" value="DUF1529"/>
    <property type="match status" value="1"/>
</dbReference>
<evidence type="ECO:0000313" key="2">
    <source>
        <dbReference type="Proteomes" id="UP000622687"/>
    </source>
</evidence>
<evidence type="ECO:0000313" key="1">
    <source>
        <dbReference type="EMBL" id="MBI6872140.1"/>
    </source>
</evidence>
<dbReference type="AlphaFoldDB" id="A0A934HXE9"/>
<dbReference type="Proteomes" id="UP000622687">
    <property type="component" value="Unassembled WGS sequence"/>
</dbReference>
<name>A0A934HXE9_9CLOT</name>
<comment type="caution">
    <text evidence="1">The sequence shown here is derived from an EMBL/GenBank/DDBJ whole genome shotgun (WGS) entry which is preliminary data.</text>
</comment>
<proteinExistence type="predicted"/>